<feature type="region of interest" description="Disordered" evidence="2">
    <location>
        <begin position="1"/>
        <end position="47"/>
    </location>
</feature>
<dbReference type="AlphaFoldDB" id="A0ABD3MSW2"/>
<feature type="compositionally biased region" description="Low complexity" evidence="2">
    <location>
        <begin position="9"/>
        <end position="25"/>
    </location>
</feature>
<keyword evidence="4" id="KW-1185">Reference proteome</keyword>
<dbReference type="PANTHER" id="PTHR31432">
    <property type="entry name" value="INTRAFLAGELLAR TRANSPORT PROTEIN 74 HOMOLOG"/>
    <property type="match status" value="1"/>
</dbReference>
<keyword evidence="1" id="KW-0175">Coiled coil</keyword>
<sequence>MGFAPASAGTSSSGDWSLGSRSAGGKDSGGGHSHHRNNAFTPPRNHGGGAGYSVAGVATASASVASRSGAILGPSSSSSSQANNVPRLRPMTGLARADNPRNTATASASSSTTVATTTTTLPRGSRIVESAGYYQSILQSKITDIVQEIQRMQYETEMANPQSKPRMALQKKHDDLLSMVQKLEGQLADCNLAREHLRLGSSPSDIKNSTARIIANNKEKEKEIDGVFYKRKKVEEDIASVEAELKRRHAVVEEEASNEVGGVNGGSIDLVEEYRTLVKQLEAITVETEQQEDETVLLRHKLKRMMKSNEDGGNEDRGLDSSQRKNQKKLIESMKKQLNDVEEDIELALMTENEARDYLLGNIDSVQSNTKEHEEESMQLEADVESLQEMHKKLLFDKIQGGTVKAYNKLLQKDAKLKQYLQEELPMLKAKLEGERSQVESNIELLRNDIREKERMLEMELPSNEEMELMKDEMAFTGKHLDANQETMALLHQQKKKRMEELAHINTLDEQIKSESQELDKQMVILKQGIDKYTKHTEMQDSANAMRECLHDMIEKYSRAIQLVSELEKSISRNKGNDDGSSEWKELRELTSTINLLEQDLLNKYQHAQLSESKAGYGDLKSDCLRLVDKMNQRIIKKQPNSGVLLSNPRLMRS</sequence>
<feature type="region of interest" description="Disordered" evidence="2">
    <location>
        <begin position="305"/>
        <end position="327"/>
    </location>
</feature>
<protein>
    <submittedName>
        <fullName evidence="3">Uncharacterized protein</fullName>
    </submittedName>
</protein>
<gene>
    <name evidence="3" type="ORF">ACHAWU_007430</name>
</gene>
<proteinExistence type="predicted"/>
<dbReference type="EMBL" id="JALLBG020000080">
    <property type="protein sequence ID" value="KAL3766767.1"/>
    <property type="molecule type" value="Genomic_DNA"/>
</dbReference>
<evidence type="ECO:0000313" key="3">
    <source>
        <dbReference type="EMBL" id="KAL3766767.1"/>
    </source>
</evidence>
<feature type="compositionally biased region" description="Low complexity" evidence="2">
    <location>
        <begin position="103"/>
        <end position="119"/>
    </location>
</feature>
<evidence type="ECO:0000313" key="4">
    <source>
        <dbReference type="Proteomes" id="UP001530293"/>
    </source>
</evidence>
<dbReference type="PANTHER" id="PTHR31432:SF0">
    <property type="entry name" value="INTRAFLAGELLAR TRANSPORT PROTEIN 74 HOMOLOG"/>
    <property type="match status" value="1"/>
</dbReference>
<feature type="coiled-coil region" evidence="1">
    <location>
        <begin position="429"/>
        <end position="456"/>
    </location>
</feature>
<dbReference type="InterPro" id="IPR029602">
    <property type="entry name" value="IFT74"/>
</dbReference>
<evidence type="ECO:0000256" key="2">
    <source>
        <dbReference type="SAM" id="MobiDB-lite"/>
    </source>
</evidence>
<dbReference type="Proteomes" id="UP001530293">
    <property type="component" value="Unassembled WGS sequence"/>
</dbReference>
<name>A0ABD3MSW2_9STRA</name>
<evidence type="ECO:0000256" key="1">
    <source>
        <dbReference type="SAM" id="Coils"/>
    </source>
</evidence>
<feature type="compositionally biased region" description="Basic and acidic residues" evidence="2">
    <location>
        <begin position="307"/>
        <end position="327"/>
    </location>
</feature>
<accession>A0ABD3MSW2</accession>
<comment type="caution">
    <text evidence="3">The sequence shown here is derived from an EMBL/GenBank/DDBJ whole genome shotgun (WGS) entry which is preliminary data.</text>
</comment>
<feature type="region of interest" description="Disordered" evidence="2">
    <location>
        <begin position="92"/>
        <end position="119"/>
    </location>
</feature>
<organism evidence="3 4">
    <name type="scientific">Discostella pseudostelligera</name>
    <dbReference type="NCBI Taxonomy" id="259834"/>
    <lineage>
        <taxon>Eukaryota</taxon>
        <taxon>Sar</taxon>
        <taxon>Stramenopiles</taxon>
        <taxon>Ochrophyta</taxon>
        <taxon>Bacillariophyta</taxon>
        <taxon>Coscinodiscophyceae</taxon>
        <taxon>Thalassiosirophycidae</taxon>
        <taxon>Stephanodiscales</taxon>
        <taxon>Stephanodiscaceae</taxon>
        <taxon>Discostella</taxon>
    </lineage>
</organism>
<reference evidence="3 4" key="1">
    <citation type="submission" date="2024-10" db="EMBL/GenBank/DDBJ databases">
        <title>Updated reference genomes for cyclostephanoid diatoms.</title>
        <authorList>
            <person name="Roberts W.R."/>
            <person name="Alverson A.J."/>
        </authorList>
    </citation>
    <scope>NUCLEOTIDE SEQUENCE [LARGE SCALE GENOMIC DNA]</scope>
    <source>
        <strain evidence="3 4">AJA232-27</strain>
    </source>
</reference>